<feature type="transmembrane region" description="Helical" evidence="1">
    <location>
        <begin position="30"/>
        <end position="48"/>
    </location>
</feature>
<evidence type="ECO:0000256" key="1">
    <source>
        <dbReference type="SAM" id="Phobius"/>
    </source>
</evidence>
<reference evidence="3 4" key="1">
    <citation type="submission" date="2016-09" db="EMBL/GenBank/DDBJ databases">
        <authorList>
            <person name="Capua I."/>
            <person name="De Benedictis P."/>
            <person name="Joannis T."/>
            <person name="Lombin L.H."/>
            <person name="Cattoli G."/>
        </authorList>
    </citation>
    <scope>NUCLEOTIDE SEQUENCE [LARGE SCALE GENOMIC DNA]</scope>
    <source>
        <strain evidence="3 4">UB20</strain>
    </source>
</reference>
<protein>
    <submittedName>
        <fullName evidence="3">Uncharacterized protein</fullName>
    </submittedName>
</protein>
<evidence type="ECO:0000313" key="5">
    <source>
        <dbReference type="Proteomes" id="UP000219259"/>
    </source>
</evidence>
<dbReference type="Proteomes" id="UP000182057">
    <property type="component" value="Unassembled WGS sequence"/>
</dbReference>
<dbReference type="EMBL" id="NSLJ01000003">
    <property type="protein sequence ID" value="PDP44872.1"/>
    <property type="molecule type" value="Genomic_DNA"/>
</dbReference>
<sequence length="83" mass="9599">MFLYRSNREVTYFLFWDFNRNIVFDAGKCIELMGTGAGSLLIVLLFPVGKRLLIRRKTILFAKIWRIIGKEVPLAAQSVIFSD</sequence>
<keyword evidence="1" id="KW-1133">Transmembrane helix</keyword>
<evidence type="ECO:0000313" key="4">
    <source>
        <dbReference type="Proteomes" id="UP000182057"/>
    </source>
</evidence>
<keyword evidence="1" id="KW-0472">Membrane</keyword>
<accession>A0A1D3UHD7</accession>
<dbReference type="EMBL" id="FMMM01000026">
    <property type="protein sequence ID" value="SCQ19549.1"/>
    <property type="molecule type" value="Genomic_DNA"/>
</dbReference>
<organism evidence="3 4">
    <name type="scientific">Tannerella forsythia</name>
    <name type="common">Bacteroides forsythus</name>
    <dbReference type="NCBI Taxonomy" id="28112"/>
    <lineage>
        <taxon>Bacteria</taxon>
        <taxon>Pseudomonadati</taxon>
        <taxon>Bacteroidota</taxon>
        <taxon>Bacteroidia</taxon>
        <taxon>Bacteroidales</taxon>
        <taxon>Tannerellaceae</taxon>
        <taxon>Tannerella</taxon>
    </lineage>
</organism>
<dbReference type="Proteomes" id="UP000219259">
    <property type="component" value="Unassembled WGS sequence"/>
</dbReference>
<evidence type="ECO:0000313" key="2">
    <source>
        <dbReference type="EMBL" id="PDP44872.1"/>
    </source>
</evidence>
<name>A0A1D3UHD7_TANFO</name>
<gene>
    <name evidence="2" type="ORF">CLI86_01845</name>
    <name evidence="3" type="ORF">TFUB20_00742</name>
</gene>
<evidence type="ECO:0000313" key="3">
    <source>
        <dbReference type="EMBL" id="SCQ19549.1"/>
    </source>
</evidence>
<proteinExistence type="predicted"/>
<keyword evidence="1" id="KW-0812">Transmembrane</keyword>
<dbReference type="AlphaFoldDB" id="A0A1D3UHD7"/>
<reference evidence="2 5" key="2">
    <citation type="submission" date="2017-09" db="EMBL/GenBank/DDBJ databases">
        <title>Phase variable restriction modification systems are present in the genome sequences of periodontal pathogens Prevotella intermedia, Tannerella forsythia and Porphyromonas gingivalis.</title>
        <authorList>
            <person name="Haigh R.D."/>
            <person name="Crawford L."/>
            <person name="Ralph J."/>
            <person name="Wanford J."/>
            <person name="Vartoukian S.R."/>
            <person name="Hijazib K."/>
            <person name="Wade W."/>
            <person name="Oggioni M.R."/>
        </authorList>
    </citation>
    <scope>NUCLEOTIDE SEQUENCE [LARGE SCALE GENOMIC DNA]</scope>
    <source>
        <strain evidence="2 5">WW11663</strain>
    </source>
</reference>